<dbReference type="Proteomes" id="UP001630127">
    <property type="component" value="Unassembled WGS sequence"/>
</dbReference>
<sequence>MEILHPWELNHEVIGEKMHGLYAKQKMLRKERHQISPSRSGLGFMPPKPIRVTLKEIKEKKTTHYITFEDTSDEQSKQSSPQRSVLERIEPLGAQASVFDRIGTSIRKPDGLSSRFFAF</sequence>
<keyword evidence="3" id="KW-1185">Reference proteome</keyword>
<evidence type="ECO:0000313" key="3">
    <source>
        <dbReference type="Proteomes" id="UP001630127"/>
    </source>
</evidence>
<evidence type="ECO:0000256" key="1">
    <source>
        <dbReference type="SAM" id="MobiDB-lite"/>
    </source>
</evidence>
<reference evidence="2 3" key="1">
    <citation type="submission" date="2024-11" db="EMBL/GenBank/DDBJ databases">
        <title>A near-complete genome assembly of Cinchona calisaya.</title>
        <authorList>
            <person name="Lian D.C."/>
            <person name="Zhao X.W."/>
            <person name="Wei L."/>
        </authorList>
    </citation>
    <scope>NUCLEOTIDE SEQUENCE [LARGE SCALE GENOMIC DNA]</scope>
    <source>
        <tissue evidence="2">Nenye</tissue>
    </source>
</reference>
<gene>
    <name evidence="2" type="ORF">ACH5RR_001087</name>
</gene>
<dbReference type="AlphaFoldDB" id="A0ABD3B2N7"/>
<name>A0ABD3B2N7_9GENT</name>
<evidence type="ECO:0000313" key="2">
    <source>
        <dbReference type="EMBL" id="KAL3537721.1"/>
    </source>
</evidence>
<dbReference type="EMBL" id="JBJUIK010000001">
    <property type="protein sequence ID" value="KAL3537721.1"/>
    <property type="molecule type" value="Genomic_DNA"/>
</dbReference>
<accession>A0ABD3B2N7</accession>
<comment type="caution">
    <text evidence="2">The sequence shown here is derived from an EMBL/GenBank/DDBJ whole genome shotgun (WGS) entry which is preliminary data.</text>
</comment>
<feature type="region of interest" description="Disordered" evidence="1">
    <location>
        <begin position="68"/>
        <end position="87"/>
    </location>
</feature>
<organism evidence="2 3">
    <name type="scientific">Cinchona calisaya</name>
    <dbReference type="NCBI Taxonomy" id="153742"/>
    <lineage>
        <taxon>Eukaryota</taxon>
        <taxon>Viridiplantae</taxon>
        <taxon>Streptophyta</taxon>
        <taxon>Embryophyta</taxon>
        <taxon>Tracheophyta</taxon>
        <taxon>Spermatophyta</taxon>
        <taxon>Magnoliopsida</taxon>
        <taxon>eudicotyledons</taxon>
        <taxon>Gunneridae</taxon>
        <taxon>Pentapetalae</taxon>
        <taxon>asterids</taxon>
        <taxon>lamiids</taxon>
        <taxon>Gentianales</taxon>
        <taxon>Rubiaceae</taxon>
        <taxon>Cinchonoideae</taxon>
        <taxon>Cinchoneae</taxon>
        <taxon>Cinchona</taxon>
    </lineage>
</organism>
<proteinExistence type="predicted"/>
<protein>
    <submittedName>
        <fullName evidence="2">Uncharacterized protein</fullName>
    </submittedName>
</protein>